<dbReference type="SUPFAM" id="SSF52266">
    <property type="entry name" value="SGNH hydrolase"/>
    <property type="match status" value="1"/>
</dbReference>
<feature type="chain" id="PRO_5047139088" description="SGNH hydrolase-type esterase domain-containing protein" evidence="1">
    <location>
        <begin position="28"/>
        <end position="383"/>
    </location>
</feature>
<dbReference type="RefSeq" id="WP_307241693.1">
    <property type="nucleotide sequence ID" value="NZ_JAUSQZ010000001.1"/>
</dbReference>
<organism evidence="3 4">
    <name type="scientific">Kineosporia succinea</name>
    <dbReference type="NCBI Taxonomy" id="84632"/>
    <lineage>
        <taxon>Bacteria</taxon>
        <taxon>Bacillati</taxon>
        <taxon>Actinomycetota</taxon>
        <taxon>Actinomycetes</taxon>
        <taxon>Kineosporiales</taxon>
        <taxon>Kineosporiaceae</taxon>
        <taxon>Kineosporia</taxon>
    </lineage>
</organism>
<accession>A0ABT9P1V1</accession>
<name>A0ABT9P1V1_9ACTN</name>
<gene>
    <name evidence="3" type="ORF">J2S57_002408</name>
</gene>
<proteinExistence type="predicted"/>
<dbReference type="PANTHER" id="PTHR37981:SF1">
    <property type="entry name" value="SGNH HYDROLASE-TYPE ESTERASE DOMAIN-CONTAINING PROTEIN"/>
    <property type="match status" value="1"/>
</dbReference>
<dbReference type="InterPro" id="IPR013830">
    <property type="entry name" value="SGNH_hydro"/>
</dbReference>
<dbReference type="InterPro" id="IPR036514">
    <property type="entry name" value="SGNH_hydro_sf"/>
</dbReference>
<dbReference type="EMBL" id="JAUSQZ010000001">
    <property type="protein sequence ID" value="MDP9826659.1"/>
    <property type="molecule type" value="Genomic_DNA"/>
</dbReference>
<evidence type="ECO:0000313" key="3">
    <source>
        <dbReference type="EMBL" id="MDP9826659.1"/>
    </source>
</evidence>
<comment type="caution">
    <text evidence="3">The sequence shown here is derived from an EMBL/GenBank/DDBJ whole genome shotgun (WGS) entry which is preliminary data.</text>
</comment>
<reference evidence="3 4" key="1">
    <citation type="submission" date="2023-07" db="EMBL/GenBank/DDBJ databases">
        <title>Sequencing the genomes of 1000 actinobacteria strains.</title>
        <authorList>
            <person name="Klenk H.-P."/>
        </authorList>
    </citation>
    <scope>NUCLEOTIDE SEQUENCE [LARGE SCALE GENOMIC DNA]</scope>
    <source>
        <strain evidence="3 4">DSM 44388</strain>
    </source>
</reference>
<dbReference type="InterPro" id="IPR037460">
    <property type="entry name" value="SEST-like"/>
</dbReference>
<sequence>MVRKTVLGGLLVAILAAALMVPASAEASPPPGDPVVVSLGDSYISGTAGRWAGNSDDFLFDRGGTDRAWSRQKGELFGDSDPALIYAKTASSGCFRSDSAPIASAVRAGLKGRAVNLACSGAHAANVLRASEGGVGMRGEKPQNDQLAALARTSRVKLVVLSIGGNDLSFPEVAFRCIRAYTLRDDPCRTEQQRLLDVRLPAMGAAVGAVLDDVHATLAGSGYARGDYRLILQSYPAPLPSASEDKYDGHWRAFKWTGGRCPFTDPDLTWTAKELTPTITSTLRRTAQRHGATFLDLSNAFDGHELCADGTTHPKGSPTSADVEWVRFVDYTGQGEYAESLHPNYYGQRALGICLAKAAAVRGDSTCTATPEKGLAGLRLRTP</sequence>
<dbReference type="Pfam" id="PF13472">
    <property type="entry name" value="Lipase_GDSL_2"/>
    <property type="match status" value="1"/>
</dbReference>
<evidence type="ECO:0000313" key="4">
    <source>
        <dbReference type="Proteomes" id="UP001235712"/>
    </source>
</evidence>
<protein>
    <recommendedName>
        <fullName evidence="2">SGNH hydrolase-type esterase domain-containing protein</fullName>
    </recommendedName>
</protein>
<feature type="domain" description="SGNH hydrolase-type esterase" evidence="2">
    <location>
        <begin position="88"/>
        <end position="350"/>
    </location>
</feature>
<evidence type="ECO:0000256" key="1">
    <source>
        <dbReference type="SAM" id="SignalP"/>
    </source>
</evidence>
<feature type="signal peptide" evidence="1">
    <location>
        <begin position="1"/>
        <end position="27"/>
    </location>
</feature>
<dbReference type="Gene3D" id="3.40.50.1110">
    <property type="entry name" value="SGNH hydrolase"/>
    <property type="match status" value="1"/>
</dbReference>
<evidence type="ECO:0000259" key="2">
    <source>
        <dbReference type="Pfam" id="PF13472"/>
    </source>
</evidence>
<dbReference type="Proteomes" id="UP001235712">
    <property type="component" value="Unassembled WGS sequence"/>
</dbReference>
<keyword evidence="4" id="KW-1185">Reference proteome</keyword>
<dbReference type="PANTHER" id="PTHR37981">
    <property type="entry name" value="LIPASE 2"/>
    <property type="match status" value="1"/>
</dbReference>
<keyword evidence="1" id="KW-0732">Signal</keyword>